<dbReference type="AlphaFoldDB" id="A0A1B9QXS2"/>
<dbReference type="CDD" id="cd17532">
    <property type="entry name" value="REC_LytTR_AlgR-like"/>
    <property type="match status" value="1"/>
</dbReference>
<protein>
    <submittedName>
        <fullName evidence="5">DNA-binding response regulator</fullName>
    </submittedName>
</protein>
<dbReference type="InterPro" id="IPR046947">
    <property type="entry name" value="LytR-like"/>
</dbReference>
<feature type="modified residue" description="4-aspartylphosphate" evidence="2">
    <location>
        <position position="60"/>
    </location>
</feature>
<dbReference type="PANTHER" id="PTHR37299">
    <property type="entry name" value="TRANSCRIPTIONAL REGULATOR-RELATED"/>
    <property type="match status" value="1"/>
</dbReference>
<evidence type="ECO:0000259" key="4">
    <source>
        <dbReference type="PROSITE" id="PS50930"/>
    </source>
</evidence>
<dbReference type="EMBL" id="MAJZ01000575">
    <property type="protein sequence ID" value="OCH75055.1"/>
    <property type="molecule type" value="Genomic_DNA"/>
</dbReference>
<comment type="caution">
    <text evidence="5">The sequence shown here is derived from an EMBL/GenBank/DDBJ whole genome shotgun (WGS) entry which is preliminary data.</text>
</comment>
<evidence type="ECO:0000313" key="5">
    <source>
        <dbReference type="EMBL" id="OCH75055.1"/>
    </source>
</evidence>
<dbReference type="PROSITE" id="PS50110">
    <property type="entry name" value="RESPONSE_REGULATORY"/>
    <property type="match status" value="1"/>
</dbReference>
<dbReference type="Gene3D" id="2.40.50.1020">
    <property type="entry name" value="LytTr DNA-binding domain"/>
    <property type="match status" value="1"/>
</dbReference>
<feature type="domain" description="Response regulatory" evidence="3">
    <location>
        <begin position="8"/>
        <end position="123"/>
    </location>
</feature>
<evidence type="ECO:0000259" key="3">
    <source>
        <dbReference type="PROSITE" id="PS50110"/>
    </source>
</evidence>
<dbReference type="GO" id="GO:0003677">
    <property type="term" value="F:DNA binding"/>
    <property type="evidence" value="ECO:0007669"/>
    <property type="project" value="UniProtKB-KW"/>
</dbReference>
<organism evidence="5 6">
    <name type="scientific">Vibrio genomosp. F10</name>
    <dbReference type="NCBI Taxonomy" id="723171"/>
    <lineage>
        <taxon>Bacteria</taxon>
        <taxon>Pseudomonadati</taxon>
        <taxon>Pseudomonadota</taxon>
        <taxon>Gammaproteobacteria</taxon>
        <taxon>Vibrionales</taxon>
        <taxon>Vibrionaceae</taxon>
        <taxon>Vibrio</taxon>
    </lineage>
</organism>
<keyword evidence="1" id="KW-0902">Two-component regulatory system</keyword>
<name>A0A1B9QXS2_9VIBR</name>
<dbReference type="GO" id="GO:0000156">
    <property type="term" value="F:phosphorelay response regulator activity"/>
    <property type="evidence" value="ECO:0007669"/>
    <property type="project" value="InterPro"/>
</dbReference>
<proteinExistence type="predicted"/>
<keyword evidence="2" id="KW-0597">Phosphoprotein</keyword>
<dbReference type="InterPro" id="IPR001789">
    <property type="entry name" value="Sig_transdc_resp-reg_receiver"/>
</dbReference>
<sequence>MTRSMPVTAIIADDEPLLRHHFSKALAEHWPELDIVALAENGEQALEQIEKHQPDIVFLDINMPLQDGMSVAKTLATRQSKTKVVFITAYDEFAVQAFETSAVDYLLKPVSDMRLAQCVDKLKIQMQGQDSPEVSDVSSLIDQIQKMTLKAKPTYLTWIKAAKGDDIHLISLKDVLYFKAEDKYISLYKKDDKGCVEYLLRTSLKELLHQLDPDMFWQIHRSSVVNVSAIEKVKKDFSGRMFVHIGEAKLPVSRAMQPQFTNLW</sequence>
<reference evidence="6" key="1">
    <citation type="submission" date="2016-06" db="EMBL/GenBank/DDBJ databases">
        <authorList>
            <person name="Hehemann J.-H."/>
            <person name="Arevalo P."/>
            <person name="Datta M.S."/>
            <person name="Polz M.F."/>
        </authorList>
    </citation>
    <scope>NUCLEOTIDE SEQUENCE [LARGE SCALE GENOMIC DNA]</scope>
    <source>
        <strain evidence="6">9CSC122</strain>
    </source>
</reference>
<dbReference type="InterPro" id="IPR011006">
    <property type="entry name" value="CheY-like_superfamily"/>
</dbReference>
<feature type="domain" description="HTH LytTR-type" evidence="4">
    <location>
        <begin position="159"/>
        <end position="264"/>
    </location>
</feature>
<dbReference type="Pfam" id="PF00072">
    <property type="entry name" value="Response_reg"/>
    <property type="match status" value="1"/>
</dbReference>
<dbReference type="PANTHER" id="PTHR37299:SF1">
    <property type="entry name" value="STAGE 0 SPORULATION PROTEIN A HOMOLOG"/>
    <property type="match status" value="1"/>
</dbReference>
<dbReference type="SMART" id="SM00448">
    <property type="entry name" value="REC"/>
    <property type="match status" value="1"/>
</dbReference>
<dbReference type="InterPro" id="IPR007492">
    <property type="entry name" value="LytTR_DNA-bd_dom"/>
</dbReference>
<evidence type="ECO:0000256" key="1">
    <source>
        <dbReference type="ARBA" id="ARBA00023012"/>
    </source>
</evidence>
<dbReference type="SUPFAM" id="SSF52172">
    <property type="entry name" value="CheY-like"/>
    <property type="match status" value="1"/>
</dbReference>
<keyword evidence="5" id="KW-0238">DNA-binding</keyword>
<accession>A0A1B9QXS2</accession>
<dbReference type="SMART" id="SM00850">
    <property type="entry name" value="LytTR"/>
    <property type="match status" value="1"/>
</dbReference>
<evidence type="ECO:0000256" key="2">
    <source>
        <dbReference type="PROSITE-ProRule" id="PRU00169"/>
    </source>
</evidence>
<dbReference type="RefSeq" id="WP_017034748.1">
    <property type="nucleotide sequence ID" value="NZ_JBNGCH010000575.1"/>
</dbReference>
<gene>
    <name evidence="5" type="ORF">A6E14_02015</name>
</gene>
<evidence type="ECO:0000313" key="6">
    <source>
        <dbReference type="Proteomes" id="UP000093173"/>
    </source>
</evidence>
<dbReference type="Gene3D" id="3.40.50.2300">
    <property type="match status" value="1"/>
</dbReference>
<dbReference type="Pfam" id="PF04397">
    <property type="entry name" value="LytTR"/>
    <property type="match status" value="1"/>
</dbReference>
<dbReference type="Proteomes" id="UP000093173">
    <property type="component" value="Unassembled WGS sequence"/>
</dbReference>
<dbReference type="PROSITE" id="PS50930">
    <property type="entry name" value="HTH_LYTTR"/>
    <property type="match status" value="1"/>
</dbReference>
<keyword evidence="6" id="KW-1185">Reference proteome</keyword>